<comment type="caution">
    <text evidence="1">The sequence shown here is derived from an EMBL/GenBank/DDBJ whole genome shotgun (WGS) entry which is preliminary data.</text>
</comment>
<gene>
    <name evidence="1" type="ORF">LCGC14_3019250</name>
</gene>
<protein>
    <submittedName>
        <fullName evidence="1">Uncharacterized protein</fullName>
    </submittedName>
</protein>
<name>A0A0F8WWC2_9ZZZZ</name>
<accession>A0A0F8WWC2</accession>
<dbReference type="EMBL" id="LAZR01062717">
    <property type="protein sequence ID" value="KKK60948.1"/>
    <property type="molecule type" value="Genomic_DNA"/>
</dbReference>
<organism evidence="1">
    <name type="scientific">marine sediment metagenome</name>
    <dbReference type="NCBI Taxonomy" id="412755"/>
    <lineage>
        <taxon>unclassified sequences</taxon>
        <taxon>metagenomes</taxon>
        <taxon>ecological metagenomes</taxon>
    </lineage>
</organism>
<sequence>MARPTEKHPAIENFLEKTFGRTTAITSDTCVFCKDPNMNFRNEISKKEYRISGLCQNCQDETFGVD</sequence>
<dbReference type="AlphaFoldDB" id="A0A0F8WWC2"/>
<reference evidence="1" key="1">
    <citation type="journal article" date="2015" name="Nature">
        <title>Complex archaea that bridge the gap between prokaryotes and eukaryotes.</title>
        <authorList>
            <person name="Spang A."/>
            <person name="Saw J.H."/>
            <person name="Jorgensen S.L."/>
            <person name="Zaremba-Niedzwiedzka K."/>
            <person name="Martijn J."/>
            <person name="Lind A.E."/>
            <person name="van Eijk R."/>
            <person name="Schleper C."/>
            <person name="Guy L."/>
            <person name="Ettema T.J."/>
        </authorList>
    </citation>
    <scope>NUCLEOTIDE SEQUENCE</scope>
</reference>
<proteinExistence type="predicted"/>
<evidence type="ECO:0000313" key="1">
    <source>
        <dbReference type="EMBL" id="KKK60948.1"/>
    </source>
</evidence>